<dbReference type="AlphaFoldDB" id="A0A660SL95"/>
<name>A0A660SL95_UNCW3</name>
<gene>
    <name evidence="1" type="ORF">DRP53_01075</name>
</gene>
<comment type="caution">
    <text evidence="1">The sequence shown here is derived from an EMBL/GenBank/DDBJ whole genome shotgun (WGS) entry which is preliminary data.</text>
</comment>
<accession>A0A660SL95</accession>
<proteinExistence type="predicted"/>
<evidence type="ECO:0000313" key="2">
    <source>
        <dbReference type="Proteomes" id="UP000268469"/>
    </source>
</evidence>
<evidence type="ECO:0000313" key="1">
    <source>
        <dbReference type="EMBL" id="RKX71549.1"/>
    </source>
</evidence>
<dbReference type="Proteomes" id="UP000268469">
    <property type="component" value="Unassembled WGS sequence"/>
</dbReference>
<sequence length="211" mass="23449">MSKWFLLFLLTTGCPVLTTMETARINRRPFDRDPSHTADISQINFFGTVMTDTLNNYSICPYLIEGWLRWIVFDERLELGVNCGTSGIGGASKLLIIKRPVYVALRGGISGLPWIFLTNPSGGLYSDLIMSMDLGMDELYWGGKIIYWVRSPNPKSQERFLAGGGFLGFRVKKMILEAGCYRVLKTGIGFNPWGVEGYIPVLGIGFITGAS</sequence>
<protein>
    <submittedName>
        <fullName evidence="1">Uncharacterized protein</fullName>
    </submittedName>
</protein>
<organism evidence="1 2">
    <name type="scientific">candidate division WOR-3 bacterium</name>
    <dbReference type="NCBI Taxonomy" id="2052148"/>
    <lineage>
        <taxon>Bacteria</taxon>
        <taxon>Bacteria division WOR-3</taxon>
    </lineage>
</organism>
<dbReference type="EMBL" id="QNBE01000006">
    <property type="protein sequence ID" value="RKX71549.1"/>
    <property type="molecule type" value="Genomic_DNA"/>
</dbReference>
<reference evidence="1 2" key="1">
    <citation type="submission" date="2018-06" db="EMBL/GenBank/DDBJ databases">
        <title>Extensive metabolic versatility and redundancy in microbially diverse, dynamic hydrothermal sediments.</title>
        <authorList>
            <person name="Dombrowski N."/>
            <person name="Teske A."/>
            <person name="Baker B.J."/>
        </authorList>
    </citation>
    <scope>NUCLEOTIDE SEQUENCE [LARGE SCALE GENOMIC DNA]</scope>
    <source>
        <strain evidence="1">B36_G15</strain>
    </source>
</reference>